<evidence type="ECO:0000313" key="3">
    <source>
        <dbReference type="EMBL" id="EWH12446.1"/>
    </source>
</evidence>
<dbReference type="Pfam" id="PF02021">
    <property type="entry name" value="UPF0102"/>
    <property type="match status" value="1"/>
</dbReference>
<dbReference type="Proteomes" id="UP000019275">
    <property type="component" value="Unassembled WGS sequence"/>
</dbReference>
<dbReference type="InterPro" id="IPR011856">
    <property type="entry name" value="tRNA_endonuc-like_dom_sf"/>
</dbReference>
<dbReference type="HAMAP" id="MF_00048">
    <property type="entry name" value="UPF0102"/>
    <property type="match status" value="1"/>
</dbReference>
<name>A0ABN0RKP8_9FLAO</name>
<dbReference type="SUPFAM" id="SSF52980">
    <property type="entry name" value="Restriction endonuclease-like"/>
    <property type="match status" value="1"/>
</dbReference>
<sequence>MGIHNQFGKEGEKLAVEFLKDNGYVIKHLNYRYLKAEVDIIAQQKSTLAIIEVKSRSSDALQNIADTVTAKKIKLLVMAADHYVSDNDLDVDVRFDIITILKNADNLKIEHLKDAFYHF</sequence>
<reference evidence="3 4" key="1">
    <citation type="journal article" date="2014" name="Genome Announc.">
        <title>Draft Genome Sequence of the Carrageenan-Degrading Bacterium Cellulophaga sp. Strain KL-A, Isolated from Decaying Marine Algae.</title>
        <authorList>
            <person name="Shan D."/>
            <person name="Ying J."/>
            <person name="Li X."/>
            <person name="Gao Z."/>
            <person name="Wei G."/>
            <person name="Shao Z."/>
        </authorList>
    </citation>
    <scope>NUCLEOTIDE SEQUENCE [LARGE SCALE GENOMIC DNA]</scope>
    <source>
        <strain evidence="3 4">KL-A</strain>
    </source>
</reference>
<dbReference type="PANTHER" id="PTHR34039:SF1">
    <property type="entry name" value="UPF0102 PROTEIN YRAN"/>
    <property type="match status" value="1"/>
</dbReference>
<comment type="similarity">
    <text evidence="1 2">Belongs to the UPF0102 family.</text>
</comment>
<dbReference type="PANTHER" id="PTHR34039">
    <property type="entry name" value="UPF0102 PROTEIN YRAN"/>
    <property type="match status" value="1"/>
</dbReference>
<proteinExistence type="inferred from homology"/>
<dbReference type="InterPro" id="IPR011335">
    <property type="entry name" value="Restrct_endonuc-II-like"/>
</dbReference>
<dbReference type="EMBL" id="ARZX01000022">
    <property type="protein sequence ID" value="EWH12446.1"/>
    <property type="molecule type" value="Genomic_DNA"/>
</dbReference>
<evidence type="ECO:0000256" key="1">
    <source>
        <dbReference type="ARBA" id="ARBA00006738"/>
    </source>
</evidence>
<protein>
    <recommendedName>
        <fullName evidence="2">UPF0102 protein KLA_14378</fullName>
    </recommendedName>
</protein>
<gene>
    <name evidence="3" type="ORF">KLA_14378</name>
</gene>
<dbReference type="InterPro" id="IPR003509">
    <property type="entry name" value="UPF0102_YraN-like"/>
</dbReference>
<organism evidence="3 4">
    <name type="scientific">Cellulophaga geojensis KL-A</name>
    <dbReference type="NCBI Taxonomy" id="1328323"/>
    <lineage>
        <taxon>Bacteria</taxon>
        <taxon>Pseudomonadati</taxon>
        <taxon>Bacteroidota</taxon>
        <taxon>Flavobacteriia</taxon>
        <taxon>Flavobacteriales</taxon>
        <taxon>Flavobacteriaceae</taxon>
        <taxon>Cellulophaga</taxon>
    </lineage>
</organism>
<dbReference type="Gene3D" id="3.40.1350.10">
    <property type="match status" value="1"/>
</dbReference>
<comment type="caution">
    <text evidence="3">The sequence shown here is derived from an EMBL/GenBank/DDBJ whole genome shotgun (WGS) entry which is preliminary data.</text>
</comment>
<accession>A0ABN0RKP8</accession>
<dbReference type="RefSeq" id="WP_013621305.1">
    <property type="nucleotide sequence ID" value="NZ_ARZX01000022.1"/>
</dbReference>
<keyword evidence="4" id="KW-1185">Reference proteome</keyword>
<dbReference type="CDD" id="cd20736">
    <property type="entry name" value="PoNe_Nuclease"/>
    <property type="match status" value="1"/>
</dbReference>
<evidence type="ECO:0000256" key="2">
    <source>
        <dbReference type="HAMAP-Rule" id="MF_00048"/>
    </source>
</evidence>
<evidence type="ECO:0000313" key="4">
    <source>
        <dbReference type="Proteomes" id="UP000019275"/>
    </source>
</evidence>